<dbReference type="PANTHER" id="PTHR36974">
    <property type="entry name" value="MEMBRANE PROTEIN-RELATED"/>
    <property type="match status" value="1"/>
</dbReference>
<reference evidence="2" key="1">
    <citation type="submission" date="2018-05" db="EMBL/GenBank/DDBJ databases">
        <authorList>
            <person name="Lanie J.A."/>
            <person name="Ng W.-L."/>
            <person name="Kazmierczak K.M."/>
            <person name="Andrzejewski T.M."/>
            <person name="Davidsen T.M."/>
            <person name="Wayne K.J."/>
            <person name="Tettelin H."/>
            <person name="Glass J.I."/>
            <person name="Rusch D."/>
            <person name="Podicherti R."/>
            <person name="Tsui H.-C.T."/>
            <person name="Winkler M.E."/>
        </authorList>
    </citation>
    <scope>NUCLEOTIDE SEQUENCE</scope>
</reference>
<evidence type="ECO:0008006" key="3">
    <source>
        <dbReference type="Google" id="ProtNLM"/>
    </source>
</evidence>
<feature type="transmembrane region" description="Helical" evidence="1">
    <location>
        <begin position="7"/>
        <end position="26"/>
    </location>
</feature>
<keyword evidence="1" id="KW-0472">Membrane</keyword>
<name>A0A382BZH6_9ZZZZ</name>
<proteinExistence type="predicted"/>
<dbReference type="EMBL" id="UINC01031821">
    <property type="protein sequence ID" value="SVB18473.1"/>
    <property type="molecule type" value="Genomic_DNA"/>
</dbReference>
<feature type="transmembrane region" description="Helical" evidence="1">
    <location>
        <begin position="68"/>
        <end position="89"/>
    </location>
</feature>
<keyword evidence="1" id="KW-0812">Transmembrane</keyword>
<sequence>MISKIKTISIVIMSLFYIVAGINHFINPDWFVRIVPPILPFKAALVYVSGVFEIVLGSLLIFPKTRFIAGWGLILLLLAVYPANIYVALSNGKAMNITPMMAWGRLPFQFVFIGLAYWHSRA</sequence>
<feature type="transmembrane region" description="Helical" evidence="1">
    <location>
        <begin position="101"/>
        <end position="118"/>
    </location>
</feature>
<gene>
    <name evidence="2" type="ORF">METZ01_LOCUS171327</name>
</gene>
<dbReference type="PANTHER" id="PTHR36974:SF1">
    <property type="entry name" value="DOXX FAMILY MEMBRANE PROTEIN"/>
    <property type="match status" value="1"/>
</dbReference>
<organism evidence="2">
    <name type="scientific">marine metagenome</name>
    <dbReference type="NCBI Taxonomy" id="408172"/>
    <lineage>
        <taxon>unclassified sequences</taxon>
        <taxon>metagenomes</taxon>
        <taxon>ecological metagenomes</taxon>
    </lineage>
</organism>
<protein>
    <recommendedName>
        <fullName evidence="3">DoxX family protein</fullName>
    </recommendedName>
</protein>
<feature type="transmembrane region" description="Helical" evidence="1">
    <location>
        <begin position="38"/>
        <end position="61"/>
    </location>
</feature>
<accession>A0A382BZH6</accession>
<evidence type="ECO:0000256" key="1">
    <source>
        <dbReference type="SAM" id="Phobius"/>
    </source>
</evidence>
<keyword evidence="1" id="KW-1133">Transmembrane helix</keyword>
<dbReference type="AlphaFoldDB" id="A0A382BZH6"/>
<evidence type="ECO:0000313" key="2">
    <source>
        <dbReference type="EMBL" id="SVB18473.1"/>
    </source>
</evidence>